<dbReference type="GO" id="GO:0000703">
    <property type="term" value="F:oxidized pyrimidine nucleobase lesion DNA N-glycosylase activity"/>
    <property type="evidence" value="ECO:0007669"/>
    <property type="project" value="TreeGrafter"/>
</dbReference>
<dbReference type="GO" id="GO:0005634">
    <property type="term" value="C:nucleus"/>
    <property type="evidence" value="ECO:0007669"/>
    <property type="project" value="UniProtKB-SubCell"/>
</dbReference>
<evidence type="ECO:0000256" key="7">
    <source>
        <dbReference type="ARBA" id="ARBA00023242"/>
    </source>
</evidence>
<evidence type="ECO:0000256" key="4">
    <source>
        <dbReference type="ARBA" id="ARBA00022801"/>
    </source>
</evidence>
<comment type="similarity">
    <text evidence="2">Belongs to the uracil-DNA glycosylase (UDG) superfamily. SMUG1 family.</text>
</comment>
<evidence type="ECO:0000256" key="6">
    <source>
        <dbReference type="ARBA" id="ARBA00023204"/>
    </source>
</evidence>
<protein>
    <recommendedName>
        <fullName evidence="8">Uracil-DNA glycosylase-like domain-containing protein</fullName>
    </recommendedName>
</protein>
<dbReference type="PANTHER" id="PTHR13235">
    <property type="entry name" value="SINGLE-STRAND SELECTIVE MONOFUNCTIONAL URACIL DNA GLYCOSYLASE"/>
    <property type="match status" value="1"/>
</dbReference>
<evidence type="ECO:0000313" key="10">
    <source>
        <dbReference type="Proteomes" id="UP000655588"/>
    </source>
</evidence>
<dbReference type="AlphaFoldDB" id="A0A833S7U5"/>
<dbReference type="GO" id="GO:0017065">
    <property type="term" value="F:single-strand selective uracil DNA N-glycosylase activity"/>
    <property type="evidence" value="ECO:0007669"/>
    <property type="project" value="InterPro"/>
</dbReference>
<dbReference type="Gene3D" id="3.40.470.10">
    <property type="entry name" value="Uracil-DNA glycosylase-like domain"/>
    <property type="match status" value="1"/>
</dbReference>
<accession>A0A833S7U5</accession>
<keyword evidence="7" id="KW-0539">Nucleus</keyword>
<keyword evidence="4" id="KW-0378">Hydrolase</keyword>
<proteinExistence type="inferred from homology"/>
<sequence>MSSSRKVKARRDSDLVDINPKRMKLEDKDNVEKENDSIITSDVSLENVSQQLLSLEQNLAIEVGKITFRSPVEYVYNPLEYAFNIHTMYVEKYCKTVKKILFLGMNPGPWGMVQTGVPFGEINMVRDWLKISGPVGKPAKEQPSRKVTGFQCTRSEVSGKRLWGLFQELCKSPEKLFKHAYIHNYCPIALMNKKGCNITPAELKAVIYYLSIIYNHIYAPEVQTLHAACDKALAKTISILKVEIVIGIGGYAEKRAQLVVQSSKLPVKVLCLPHPSPRAVNNKNWSEKATQKLSEFGLLECFTV</sequence>
<organism evidence="9 10">
    <name type="scientific">Frieseomelitta varia</name>
    <dbReference type="NCBI Taxonomy" id="561572"/>
    <lineage>
        <taxon>Eukaryota</taxon>
        <taxon>Metazoa</taxon>
        <taxon>Ecdysozoa</taxon>
        <taxon>Arthropoda</taxon>
        <taxon>Hexapoda</taxon>
        <taxon>Insecta</taxon>
        <taxon>Pterygota</taxon>
        <taxon>Neoptera</taxon>
        <taxon>Endopterygota</taxon>
        <taxon>Hymenoptera</taxon>
        <taxon>Apocrita</taxon>
        <taxon>Aculeata</taxon>
        <taxon>Apoidea</taxon>
        <taxon>Anthophila</taxon>
        <taxon>Apidae</taxon>
        <taxon>Frieseomelitta</taxon>
    </lineage>
</organism>
<gene>
    <name evidence="9" type="ORF">E2986_08387</name>
</gene>
<keyword evidence="3" id="KW-0227">DNA damage</keyword>
<comment type="subcellular location">
    <subcellularLocation>
        <location evidence="1">Nucleus</location>
    </subcellularLocation>
</comment>
<dbReference type="SUPFAM" id="SSF52141">
    <property type="entry name" value="Uracil-DNA glycosylase-like"/>
    <property type="match status" value="1"/>
</dbReference>
<keyword evidence="10" id="KW-1185">Reference proteome</keyword>
<evidence type="ECO:0000313" key="9">
    <source>
        <dbReference type="EMBL" id="KAF3427641.1"/>
    </source>
</evidence>
<dbReference type="EMBL" id="WNWW01000249">
    <property type="protein sequence ID" value="KAF3427641.1"/>
    <property type="molecule type" value="Genomic_DNA"/>
</dbReference>
<dbReference type="FunFam" id="3.40.470.10:FF:000005">
    <property type="entry name" value="Single-strand selective monofunctional uracil DNA glycosylase"/>
    <property type="match status" value="1"/>
</dbReference>
<dbReference type="InterPro" id="IPR005122">
    <property type="entry name" value="Uracil-DNA_glycosylase-like"/>
</dbReference>
<dbReference type="GO" id="GO:0003677">
    <property type="term" value="F:DNA binding"/>
    <property type="evidence" value="ECO:0007669"/>
    <property type="project" value="UniProtKB-KW"/>
</dbReference>
<evidence type="ECO:0000256" key="2">
    <source>
        <dbReference type="ARBA" id="ARBA00007889"/>
    </source>
</evidence>
<dbReference type="InterPro" id="IPR039134">
    <property type="entry name" value="SMUG1"/>
</dbReference>
<evidence type="ECO:0000256" key="3">
    <source>
        <dbReference type="ARBA" id="ARBA00022763"/>
    </source>
</evidence>
<dbReference type="GO" id="GO:0006284">
    <property type="term" value="P:base-excision repair"/>
    <property type="evidence" value="ECO:0007669"/>
    <property type="project" value="InterPro"/>
</dbReference>
<evidence type="ECO:0000256" key="1">
    <source>
        <dbReference type="ARBA" id="ARBA00004123"/>
    </source>
</evidence>
<dbReference type="Pfam" id="PF03167">
    <property type="entry name" value="UDG"/>
    <property type="match status" value="1"/>
</dbReference>
<reference evidence="9" key="1">
    <citation type="submission" date="2019-11" db="EMBL/GenBank/DDBJ databases">
        <title>The nuclear and mitochondrial genomes of Frieseomelitta varia - a highly eusocial stingless bee (Meliponini) with a permanently sterile worker caste.</title>
        <authorList>
            <person name="Freitas F.C.P."/>
            <person name="Lourenco A.P."/>
            <person name="Nunes F.M.F."/>
            <person name="Paschoal A.R."/>
            <person name="Abreu F.C.P."/>
            <person name="Barbin F.O."/>
            <person name="Bataglia L."/>
            <person name="Cardoso-Junior C.A.M."/>
            <person name="Cervoni M.S."/>
            <person name="Silva S.R."/>
            <person name="Dalarmi F."/>
            <person name="Del Lama M.A."/>
            <person name="Depintor T.S."/>
            <person name="Ferreira K.M."/>
            <person name="Goria P.S."/>
            <person name="Jaskot M.C."/>
            <person name="Lago D.C."/>
            <person name="Luna-Lucena D."/>
            <person name="Moda L.M."/>
            <person name="Nascimento L."/>
            <person name="Pedrino M."/>
            <person name="Rabico F.O."/>
            <person name="Sanches F.C."/>
            <person name="Santos D.E."/>
            <person name="Santos C.G."/>
            <person name="Vieira J."/>
            <person name="Lopes T.F."/>
            <person name="Barchuk A.R."/>
            <person name="Hartfelder K."/>
            <person name="Simoes Z.L.P."/>
            <person name="Bitondi M.M.G."/>
            <person name="Pinheiro D.G."/>
        </authorList>
    </citation>
    <scope>NUCLEOTIDE SEQUENCE</scope>
    <source>
        <strain evidence="9">USP_RPSP 00005682</strain>
        <tissue evidence="9">Whole individual</tissue>
    </source>
</reference>
<keyword evidence="5" id="KW-0238">DNA-binding</keyword>
<comment type="caution">
    <text evidence="9">The sequence shown here is derived from an EMBL/GenBank/DDBJ whole genome shotgun (WGS) entry which is preliminary data.</text>
</comment>
<name>A0A833S7U5_9HYME</name>
<evidence type="ECO:0000256" key="5">
    <source>
        <dbReference type="ARBA" id="ARBA00023125"/>
    </source>
</evidence>
<dbReference type="InterPro" id="IPR036895">
    <property type="entry name" value="Uracil-DNA_glycosylase-like_sf"/>
</dbReference>
<dbReference type="PANTHER" id="PTHR13235:SF2">
    <property type="entry name" value="SINGLE-STRAND SELECTIVE MONOFUNCTIONAL URACIL DNA GLYCOSYLASE"/>
    <property type="match status" value="1"/>
</dbReference>
<evidence type="ECO:0000259" key="8">
    <source>
        <dbReference type="Pfam" id="PF03167"/>
    </source>
</evidence>
<dbReference type="Proteomes" id="UP000655588">
    <property type="component" value="Unassembled WGS sequence"/>
</dbReference>
<feature type="domain" description="Uracil-DNA glycosylase-like" evidence="8">
    <location>
        <begin position="93"/>
        <end position="288"/>
    </location>
</feature>
<dbReference type="CDD" id="cd19374">
    <property type="entry name" value="UDG-F3_SMUG1-like"/>
    <property type="match status" value="1"/>
</dbReference>
<keyword evidence="6" id="KW-0234">DNA repair</keyword>